<keyword evidence="8" id="KW-1185">Reference proteome</keyword>
<dbReference type="InterPro" id="IPR001647">
    <property type="entry name" value="HTH_TetR"/>
</dbReference>
<keyword evidence="2 4" id="KW-0238">DNA-binding</keyword>
<evidence type="ECO:0000256" key="2">
    <source>
        <dbReference type="ARBA" id="ARBA00023125"/>
    </source>
</evidence>
<dbReference type="PROSITE" id="PS50977">
    <property type="entry name" value="HTH_TETR_2"/>
    <property type="match status" value="1"/>
</dbReference>
<feature type="DNA-binding region" description="H-T-H motif" evidence="4">
    <location>
        <begin position="50"/>
        <end position="69"/>
    </location>
</feature>
<feature type="domain" description="HTH tetR-type" evidence="6">
    <location>
        <begin position="27"/>
        <end position="87"/>
    </location>
</feature>
<dbReference type="Proteomes" id="UP001164459">
    <property type="component" value="Chromosome"/>
</dbReference>
<proteinExistence type="predicted"/>
<evidence type="ECO:0000313" key="8">
    <source>
        <dbReference type="Proteomes" id="UP001164459"/>
    </source>
</evidence>
<dbReference type="RefSeq" id="WP_269039662.1">
    <property type="nucleotide sequence ID" value="NZ_CP114040.1"/>
</dbReference>
<evidence type="ECO:0000256" key="5">
    <source>
        <dbReference type="SAM" id="MobiDB-lite"/>
    </source>
</evidence>
<organism evidence="7 8">
    <name type="scientific">Nannocystis punicea</name>
    <dbReference type="NCBI Taxonomy" id="2995304"/>
    <lineage>
        <taxon>Bacteria</taxon>
        <taxon>Pseudomonadati</taxon>
        <taxon>Myxococcota</taxon>
        <taxon>Polyangia</taxon>
        <taxon>Nannocystales</taxon>
        <taxon>Nannocystaceae</taxon>
        <taxon>Nannocystis</taxon>
    </lineage>
</organism>
<evidence type="ECO:0000256" key="4">
    <source>
        <dbReference type="PROSITE-ProRule" id="PRU00335"/>
    </source>
</evidence>
<sequence length="231" mass="23920">MCAKPKSTPRGAAGKPRGRGKPAYHHGDLRRALLDASVALIARDGVEALSLREVAREAGVSPAAPYHHFASKSELLGAIAGLGFAGLGQAMEQAIAALPDPEEPLARLSALGRAYIDFARAHPTEFRLMFRPALVTRTDLPPGCDPEDSFALLLDAVARVARVVPPGLVTPDALALASWSIVHGAAELLLDGPLATKQGSLPIAPEQVGPLVVAVLPALLRAAAGNARAAQ</sequence>
<dbReference type="Pfam" id="PF00440">
    <property type="entry name" value="TetR_N"/>
    <property type="match status" value="1"/>
</dbReference>
<dbReference type="InterPro" id="IPR025996">
    <property type="entry name" value="MT1864/Rv1816-like_C"/>
</dbReference>
<dbReference type="EMBL" id="CP114040">
    <property type="protein sequence ID" value="WAS97299.1"/>
    <property type="molecule type" value="Genomic_DNA"/>
</dbReference>
<reference evidence="7" key="1">
    <citation type="submission" date="2022-11" db="EMBL/GenBank/DDBJ databases">
        <title>Minimal conservation of predation-associated metabolite biosynthetic gene clusters underscores biosynthetic potential of Myxococcota including descriptions for ten novel species: Archangium lansinium sp. nov., Myxococcus landrumus sp. nov., Nannocystis bai.</title>
        <authorList>
            <person name="Ahearne A."/>
            <person name="Stevens C."/>
            <person name="Dowd S."/>
        </authorList>
    </citation>
    <scope>NUCLEOTIDE SEQUENCE</scope>
    <source>
        <strain evidence="7">Fl3</strain>
    </source>
</reference>
<dbReference type="SUPFAM" id="SSF46689">
    <property type="entry name" value="Homeodomain-like"/>
    <property type="match status" value="1"/>
</dbReference>
<dbReference type="PANTHER" id="PTHR30055:SF220">
    <property type="entry name" value="TETR-FAMILY REGULATORY PROTEIN"/>
    <property type="match status" value="1"/>
</dbReference>
<feature type="region of interest" description="Disordered" evidence="5">
    <location>
        <begin position="1"/>
        <end position="25"/>
    </location>
</feature>
<dbReference type="Pfam" id="PF13305">
    <property type="entry name" value="TetR_C_33"/>
    <property type="match status" value="1"/>
</dbReference>
<dbReference type="PANTHER" id="PTHR30055">
    <property type="entry name" value="HTH-TYPE TRANSCRIPTIONAL REGULATOR RUTR"/>
    <property type="match status" value="1"/>
</dbReference>
<dbReference type="InterPro" id="IPR050109">
    <property type="entry name" value="HTH-type_TetR-like_transc_reg"/>
</dbReference>
<dbReference type="InterPro" id="IPR009057">
    <property type="entry name" value="Homeodomain-like_sf"/>
</dbReference>
<protein>
    <submittedName>
        <fullName evidence="7">TetR/AcrR family transcriptional regulator</fullName>
    </submittedName>
</protein>
<evidence type="ECO:0000256" key="1">
    <source>
        <dbReference type="ARBA" id="ARBA00023015"/>
    </source>
</evidence>
<dbReference type="SUPFAM" id="SSF48498">
    <property type="entry name" value="Tetracyclin repressor-like, C-terminal domain"/>
    <property type="match status" value="1"/>
</dbReference>
<evidence type="ECO:0000259" key="6">
    <source>
        <dbReference type="PROSITE" id="PS50977"/>
    </source>
</evidence>
<dbReference type="InterPro" id="IPR036271">
    <property type="entry name" value="Tet_transcr_reg_TetR-rel_C_sf"/>
</dbReference>
<evidence type="ECO:0000313" key="7">
    <source>
        <dbReference type="EMBL" id="WAS97299.1"/>
    </source>
</evidence>
<keyword evidence="1" id="KW-0805">Transcription regulation</keyword>
<evidence type="ECO:0000256" key="3">
    <source>
        <dbReference type="ARBA" id="ARBA00023163"/>
    </source>
</evidence>
<keyword evidence="3" id="KW-0804">Transcription</keyword>
<name>A0ABY7HEA0_9BACT</name>
<gene>
    <name evidence="7" type="ORF">O0S08_14220</name>
</gene>
<accession>A0ABY7HEA0</accession>
<dbReference type="PRINTS" id="PR00455">
    <property type="entry name" value="HTHTETR"/>
</dbReference>
<dbReference type="Gene3D" id="1.10.357.10">
    <property type="entry name" value="Tetracycline Repressor, domain 2"/>
    <property type="match status" value="1"/>
</dbReference>